<proteinExistence type="predicted"/>
<gene>
    <name evidence="9" type="ORF">pEaSNUABM5_00283</name>
</gene>
<sequence>MTMLRNFTAVLPVTCNADCGFCPEKEMEEKAKPKEWQAALIDAITDNEDRVDHVSISGGEPTLRMNFLFDTIDEILSRTGIGNVGLTTNGRFLESANSTLKFLDLNTDRMLRSKLSHLNISMHSFDRAMANKIMGVEYSWTLDDLVRFRRQLGRDVSFHINFVVNQHNIGNIEQEFILAQRFMHANPMIDVVFRIDYNNDKLNRELRTYGQSVEAWREATRGSIKEEKEARKRIRKQPKLLQTFDEIFSGSLTDMLNDDWLPSSDRPNTSACPSCFTHQSPGINNSFAWLKASAYEPNEDEPEFTELVFHMDGKLYYDWSRNTPVHKDKPLSAKAVKRYRGRREFDLEPKDEQPKKAAKKKKKDVEVKGGSCTFRQTSGSCTFRGN</sequence>
<dbReference type="SFLD" id="SFLDG01067">
    <property type="entry name" value="SPASM/twitch_domain_containing"/>
    <property type="match status" value="1"/>
</dbReference>
<dbReference type="GO" id="GO:0046872">
    <property type="term" value="F:metal ion binding"/>
    <property type="evidence" value="ECO:0007669"/>
    <property type="project" value="UniProtKB-KW"/>
</dbReference>
<keyword evidence="5" id="KW-0408">Iron</keyword>
<protein>
    <submittedName>
        <fullName evidence="9">Putative radical SAM superfamily protein</fullName>
    </submittedName>
</protein>
<dbReference type="SFLD" id="SFLDS00029">
    <property type="entry name" value="Radical_SAM"/>
    <property type="match status" value="1"/>
</dbReference>
<evidence type="ECO:0000313" key="9">
    <source>
        <dbReference type="EMBL" id="QQO90425.1"/>
    </source>
</evidence>
<dbReference type="PROSITE" id="PS51918">
    <property type="entry name" value="RADICAL_SAM"/>
    <property type="match status" value="1"/>
</dbReference>
<reference evidence="9 10" key="1">
    <citation type="submission" date="2020-12" db="EMBL/GenBank/DDBJ databases">
        <title>Complete genome sequence of Erwinia phage pEa_SNUABM_5.</title>
        <authorList>
            <person name="Kim S.G."/>
            <person name="Lee S.B."/>
            <person name="Kwon J."/>
            <person name="Park S.C."/>
        </authorList>
    </citation>
    <scope>NUCLEOTIDE SEQUENCE [LARGE SCALE GENOMIC DNA]</scope>
</reference>
<accession>A0A7T8EPQ3</accession>
<evidence type="ECO:0000256" key="3">
    <source>
        <dbReference type="ARBA" id="ARBA00022691"/>
    </source>
</evidence>
<name>A0A7T8EPQ3_9CAUD</name>
<feature type="region of interest" description="Disordered" evidence="7">
    <location>
        <begin position="344"/>
        <end position="371"/>
    </location>
</feature>
<evidence type="ECO:0000256" key="6">
    <source>
        <dbReference type="ARBA" id="ARBA00023014"/>
    </source>
</evidence>
<evidence type="ECO:0000256" key="2">
    <source>
        <dbReference type="ARBA" id="ARBA00022485"/>
    </source>
</evidence>
<dbReference type="SUPFAM" id="SSF102114">
    <property type="entry name" value="Radical SAM enzymes"/>
    <property type="match status" value="1"/>
</dbReference>
<dbReference type="PANTHER" id="PTHR43787:SF10">
    <property type="entry name" value="COFACTOR MODIFYING PROTEIN"/>
    <property type="match status" value="1"/>
</dbReference>
<comment type="cofactor">
    <cofactor evidence="1">
        <name>[4Fe-4S] cluster</name>
        <dbReference type="ChEBI" id="CHEBI:49883"/>
    </cofactor>
</comment>
<dbReference type="Proteomes" id="UP000596123">
    <property type="component" value="Segment"/>
</dbReference>
<dbReference type="GO" id="GO:0003824">
    <property type="term" value="F:catalytic activity"/>
    <property type="evidence" value="ECO:0007669"/>
    <property type="project" value="InterPro"/>
</dbReference>
<keyword evidence="6" id="KW-0411">Iron-sulfur</keyword>
<dbReference type="Gene3D" id="3.20.20.70">
    <property type="entry name" value="Aldolase class I"/>
    <property type="match status" value="1"/>
</dbReference>
<dbReference type="CDD" id="cd01335">
    <property type="entry name" value="Radical_SAM"/>
    <property type="match status" value="1"/>
</dbReference>
<feature type="domain" description="Radical SAM core" evidence="8">
    <location>
        <begin position="1"/>
        <end position="239"/>
    </location>
</feature>
<dbReference type="InterPro" id="IPR013785">
    <property type="entry name" value="Aldolase_TIM"/>
</dbReference>
<organism evidence="9 10">
    <name type="scientific">Erwinia phage pEa_SNUABM_5</name>
    <dbReference type="NCBI Taxonomy" id="2797313"/>
    <lineage>
        <taxon>Viruses</taxon>
        <taxon>Duplodnaviria</taxon>
        <taxon>Heunggongvirae</taxon>
        <taxon>Uroviricota</taxon>
        <taxon>Caudoviricetes</taxon>
        <taxon>Rivsvirus</taxon>
        <taxon>Rivsvirus SNUABM5</taxon>
    </lineage>
</organism>
<keyword evidence="3" id="KW-0949">S-adenosyl-L-methionine</keyword>
<keyword evidence="4" id="KW-0479">Metal-binding</keyword>
<evidence type="ECO:0000256" key="7">
    <source>
        <dbReference type="SAM" id="MobiDB-lite"/>
    </source>
</evidence>
<dbReference type="Pfam" id="PF04055">
    <property type="entry name" value="Radical_SAM"/>
    <property type="match status" value="1"/>
</dbReference>
<dbReference type="InterPro" id="IPR007197">
    <property type="entry name" value="rSAM"/>
</dbReference>
<dbReference type="PANTHER" id="PTHR43787">
    <property type="entry name" value="FEMO COFACTOR BIOSYNTHESIS PROTEIN NIFB-RELATED"/>
    <property type="match status" value="1"/>
</dbReference>
<dbReference type="InterPro" id="IPR058240">
    <property type="entry name" value="rSAM_sf"/>
</dbReference>
<keyword evidence="2" id="KW-0004">4Fe-4S</keyword>
<keyword evidence="10" id="KW-1185">Reference proteome</keyword>
<feature type="compositionally biased region" description="Basic and acidic residues" evidence="7">
    <location>
        <begin position="344"/>
        <end position="355"/>
    </location>
</feature>
<evidence type="ECO:0000313" key="10">
    <source>
        <dbReference type="Proteomes" id="UP000596123"/>
    </source>
</evidence>
<evidence type="ECO:0000256" key="4">
    <source>
        <dbReference type="ARBA" id="ARBA00022723"/>
    </source>
</evidence>
<dbReference type="GO" id="GO:0051539">
    <property type="term" value="F:4 iron, 4 sulfur cluster binding"/>
    <property type="evidence" value="ECO:0007669"/>
    <property type="project" value="UniProtKB-KW"/>
</dbReference>
<dbReference type="EMBL" id="MW366843">
    <property type="protein sequence ID" value="QQO90425.1"/>
    <property type="molecule type" value="Genomic_DNA"/>
</dbReference>
<evidence type="ECO:0000256" key="5">
    <source>
        <dbReference type="ARBA" id="ARBA00023004"/>
    </source>
</evidence>
<evidence type="ECO:0000259" key="8">
    <source>
        <dbReference type="PROSITE" id="PS51918"/>
    </source>
</evidence>
<evidence type="ECO:0000256" key="1">
    <source>
        <dbReference type="ARBA" id="ARBA00001966"/>
    </source>
</evidence>